<proteinExistence type="inferred from homology"/>
<dbReference type="InterPro" id="IPR004027">
    <property type="entry name" value="SEC_C_motif"/>
</dbReference>
<dbReference type="PANTHER" id="PTHR12419:SF7">
    <property type="entry name" value="OTU DOMAIN-CONTAINING PROTEIN 3"/>
    <property type="match status" value="1"/>
</dbReference>
<evidence type="ECO:0000256" key="1">
    <source>
        <dbReference type="ARBA" id="ARBA00010407"/>
    </source>
</evidence>
<dbReference type="Gene3D" id="3.90.70.80">
    <property type="match status" value="1"/>
</dbReference>
<dbReference type="PANTHER" id="PTHR12419">
    <property type="entry name" value="OTU DOMAIN CONTAINING PROTEIN"/>
    <property type="match status" value="1"/>
</dbReference>
<dbReference type="Pfam" id="PF02810">
    <property type="entry name" value="SEC-C"/>
    <property type="match status" value="1"/>
</dbReference>
<dbReference type="Pfam" id="PF02338">
    <property type="entry name" value="OTU"/>
    <property type="match status" value="1"/>
</dbReference>
<dbReference type="InterPro" id="IPR038765">
    <property type="entry name" value="Papain-like_cys_pep_sf"/>
</dbReference>
<feature type="region of interest" description="Disordered" evidence="2">
    <location>
        <begin position="252"/>
        <end position="277"/>
    </location>
</feature>
<sequence length="380" mass="42192">MAQKKKIKINNRPRQKQEKKVVDIANLNEQLDLLGLKVRSVTADGNCFFRAIADQLDGQEEQHATYRQSVVDYVQEHREEFEPFVEDEVPFEEYCSTMREDGTWAGNMELQATSLVTGCNICIHQLKTPRWHIRNFESADACTLHLSYHDGEHYNSVRRLDDDGGGHAKPITIEVDARPSTKPPPAKDKMNHGHQIVKIVMDGTGCKSVDRVQEVLHDVHGDTDAAIEFLIAEQASGGDVSPACSCERIAHSPEGSGETHHSRSCRIHCDDPEPSTSQDSCLLTKTEERSASHAAGQINSTTLPLQGAARNKACPCGSKRKYKSCCGTQHPKPTITSISRSDEVQSNRLRKQRLKLAKDHTGEPVHSDVPRTVDMGALCI</sequence>
<accession>A0ABP0V0Q8</accession>
<dbReference type="SUPFAM" id="SSF103642">
    <property type="entry name" value="Sec-C motif"/>
    <property type="match status" value="1"/>
</dbReference>
<evidence type="ECO:0000313" key="4">
    <source>
        <dbReference type="EMBL" id="CAK9234047.1"/>
    </source>
</evidence>
<feature type="domain" description="OTU" evidence="3">
    <location>
        <begin position="36"/>
        <end position="160"/>
    </location>
</feature>
<organism evidence="4 5">
    <name type="scientific">Sphagnum troendelagicum</name>
    <dbReference type="NCBI Taxonomy" id="128251"/>
    <lineage>
        <taxon>Eukaryota</taxon>
        <taxon>Viridiplantae</taxon>
        <taxon>Streptophyta</taxon>
        <taxon>Embryophyta</taxon>
        <taxon>Bryophyta</taxon>
        <taxon>Sphagnophytina</taxon>
        <taxon>Sphagnopsida</taxon>
        <taxon>Sphagnales</taxon>
        <taxon>Sphagnaceae</taxon>
        <taxon>Sphagnum</taxon>
    </lineage>
</organism>
<gene>
    <name evidence="4" type="ORF">CSSPTR1EN2_LOCUS21960</name>
</gene>
<dbReference type="CDD" id="cd22771">
    <property type="entry name" value="OTU_plant_OTU7-like"/>
    <property type="match status" value="1"/>
</dbReference>
<protein>
    <recommendedName>
        <fullName evidence="3">OTU domain-containing protein</fullName>
    </recommendedName>
</protein>
<evidence type="ECO:0000313" key="5">
    <source>
        <dbReference type="Proteomes" id="UP001497512"/>
    </source>
</evidence>
<comment type="similarity">
    <text evidence="1">Belongs to the peptidase C85 family.</text>
</comment>
<feature type="compositionally biased region" description="Basic and acidic residues" evidence="2">
    <location>
        <begin position="257"/>
        <end position="271"/>
    </location>
</feature>
<dbReference type="PROSITE" id="PS50802">
    <property type="entry name" value="OTU"/>
    <property type="match status" value="1"/>
</dbReference>
<dbReference type="SUPFAM" id="SSF54001">
    <property type="entry name" value="Cysteine proteinases"/>
    <property type="match status" value="1"/>
</dbReference>
<dbReference type="InterPro" id="IPR050704">
    <property type="entry name" value="Peptidase_C85-like"/>
</dbReference>
<dbReference type="Gene3D" id="3.10.450.50">
    <property type="match status" value="1"/>
</dbReference>
<dbReference type="InterPro" id="IPR003323">
    <property type="entry name" value="OTU_dom"/>
</dbReference>
<name>A0ABP0V0Q8_9BRYO</name>
<keyword evidence="5" id="KW-1185">Reference proteome</keyword>
<dbReference type="EMBL" id="OZ019900">
    <property type="protein sequence ID" value="CAK9234047.1"/>
    <property type="molecule type" value="Genomic_DNA"/>
</dbReference>
<evidence type="ECO:0000259" key="3">
    <source>
        <dbReference type="PROSITE" id="PS50802"/>
    </source>
</evidence>
<reference evidence="4" key="1">
    <citation type="submission" date="2024-02" db="EMBL/GenBank/DDBJ databases">
        <authorList>
            <consortium name="ELIXIR-Norway"/>
            <consortium name="Elixir Norway"/>
        </authorList>
    </citation>
    <scope>NUCLEOTIDE SEQUENCE</scope>
</reference>
<evidence type="ECO:0000256" key="2">
    <source>
        <dbReference type="SAM" id="MobiDB-lite"/>
    </source>
</evidence>
<dbReference type="Proteomes" id="UP001497512">
    <property type="component" value="Chromosome 8"/>
</dbReference>